<gene>
    <name evidence="1" type="ORF">TVAG_195740</name>
</gene>
<evidence type="ECO:0000313" key="2">
    <source>
        <dbReference type="Proteomes" id="UP000001542"/>
    </source>
</evidence>
<dbReference type="KEGG" id="tva:4761830"/>
<reference evidence="1" key="2">
    <citation type="journal article" date="2007" name="Science">
        <title>Draft genome sequence of the sexually transmitted pathogen Trichomonas vaginalis.</title>
        <authorList>
            <person name="Carlton J.M."/>
            <person name="Hirt R.P."/>
            <person name="Silva J.C."/>
            <person name="Delcher A.L."/>
            <person name="Schatz M."/>
            <person name="Zhao Q."/>
            <person name="Wortman J.R."/>
            <person name="Bidwell S.L."/>
            <person name="Alsmark U.C.M."/>
            <person name="Besteiro S."/>
            <person name="Sicheritz-Ponten T."/>
            <person name="Noel C.J."/>
            <person name="Dacks J.B."/>
            <person name="Foster P.G."/>
            <person name="Simillion C."/>
            <person name="Van de Peer Y."/>
            <person name="Miranda-Saavedra D."/>
            <person name="Barton G.J."/>
            <person name="Westrop G.D."/>
            <person name="Mueller S."/>
            <person name="Dessi D."/>
            <person name="Fiori P.L."/>
            <person name="Ren Q."/>
            <person name="Paulsen I."/>
            <person name="Zhang H."/>
            <person name="Bastida-Corcuera F.D."/>
            <person name="Simoes-Barbosa A."/>
            <person name="Brown M.T."/>
            <person name="Hayes R.D."/>
            <person name="Mukherjee M."/>
            <person name="Okumura C.Y."/>
            <person name="Schneider R."/>
            <person name="Smith A.J."/>
            <person name="Vanacova S."/>
            <person name="Villalvazo M."/>
            <person name="Haas B.J."/>
            <person name="Pertea M."/>
            <person name="Feldblyum T.V."/>
            <person name="Utterback T.R."/>
            <person name="Shu C.L."/>
            <person name="Osoegawa K."/>
            <person name="de Jong P.J."/>
            <person name="Hrdy I."/>
            <person name="Horvathova L."/>
            <person name="Zubacova Z."/>
            <person name="Dolezal P."/>
            <person name="Malik S.B."/>
            <person name="Logsdon J.M. Jr."/>
            <person name="Henze K."/>
            <person name="Gupta A."/>
            <person name="Wang C.C."/>
            <person name="Dunne R.L."/>
            <person name="Upcroft J.A."/>
            <person name="Upcroft P."/>
            <person name="White O."/>
            <person name="Salzberg S.L."/>
            <person name="Tang P."/>
            <person name="Chiu C.-H."/>
            <person name="Lee Y.-S."/>
            <person name="Embley T.M."/>
            <person name="Coombs G.H."/>
            <person name="Mottram J.C."/>
            <person name="Tachezy J."/>
            <person name="Fraser-Liggett C.M."/>
            <person name="Johnson P.J."/>
        </authorList>
    </citation>
    <scope>NUCLEOTIDE SEQUENCE [LARGE SCALE GENOMIC DNA]</scope>
    <source>
        <strain evidence="1">G3</strain>
    </source>
</reference>
<name>A2ETL3_TRIV3</name>
<dbReference type="RefSeq" id="XP_001316204.1">
    <property type="nucleotide sequence ID" value="XM_001316169.1"/>
</dbReference>
<keyword evidence="2" id="KW-1185">Reference proteome</keyword>
<dbReference type="EMBL" id="DS113488">
    <property type="protein sequence ID" value="EAY03981.1"/>
    <property type="molecule type" value="Genomic_DNA"/>
</dbReference>
<dbReference type="VEuPathDB" id="TrichDB:TVAG_195740"/>
<proteinExistence type="predicted"/>
<evidence type="ECO:0000313" key="1">
    <source>
        <dbReference type="EMBL" id="EAY03981.1"/>
    </source>
</evidence>
<protein>
    <recommendedName>
        <fullName evidence="3">Ig-like domain-containing protein</fullName>
    </recommendedName>
</protein>
<dbReference type="Proteomes" id="UP000001542">
    <property type="component" value="Unassembled WGS sequence"/>
</dbReference>
<reference evidence="1" key="1">
    <citation type="submission" date="2006-10" db="EMBL/GenBank/DDBJ databases">
        <authorList>
            <person name="Amadeo P."/>
            <person name="Zhao Q."/>
            <person name="Wortman J."/>
            <person name="Fraser-Liggett C."/>
            <person name="Carlton J."/>
        </authorList>
    </citation>
    <scope>NUCLEOTIDE SEQUENCE</scope>
    <source>
        <strain evidence="1">G3</strain>
    </source>
</reference>
<dbReference type="InParanoid" id="A2ETL3"/>
<accession>A2ETL3</accession>
<sequence>MGQNLEVINYSHSTILPKKFKVNGFDGTKQLFVRVDGPSGTHAGPFKFVYEIVTPPILREFSIPTNVGVPGKTIPLKYVYALDKNTYSSSPNKQVYFLYKINDDIKSFGSETYSLKGKDKPRTWYYTVPLDTPSVPLKVEAWVQYSNYKLPKKNTNSAPISATVPISKAPIVDFNYPTERNEYGYEDIIPINLGIQDEGTISYEVKFGGISAIKKEGIRINNNERIIPLQLQIPEAVKFNEKHPTVNCEIIVKDEFNQETKDIHSFTLRSKPVITLLDQLPGDTKFVPGESFLVRCWCTAKTIPQHFCWYYSFDDGKYVPGHSYYRYTSANKWVTPKIVVPSGMAPGPHIVKIMMSSRQNLNTVPRTPNSDSEEKSFTVEVTKTPILRLDEFMQKVYSNGGRLQITGTIEGYGSIKIKVNLDNQELEPINDYVPNGKLSTTISKRIYLPEKMAFGAHQITFQPFSSGHPGKQITRTINIKNKPRLISVTSSYPDYGRGGDFIGYATLTDYDVSKPLYIYGQLPDEKPFILFSGKSTGEEEREIFLSGTFDTKHLGKVEMKIWATDIQDPNKGDDLDKSEVRSVQFILTDVPRVKVTFPTSRYHTSNETIETIVEVQDDDFVILKVQIDTTEISALEERIDSKSVLKRQPKSIPLNNLEYGPHFIFMYVEDSLGYVSEAEFYSFTVINYPKIEKVQFERSYAILNEVIDFNLTFSDYDYYKPLYIYLQIGDKDIQNSIHSLYSPGKMNHELTIGLFIDKDEKPGTYPVKIWMSNSNRPFKTDNYIKKSEVYETTLVIAYRPTLEIRQPNRAIYADGEKIPIVGTISSFSNLILKYRIEGLCHVR</sequence>
<dbReference type="AlphaFoldDB" id="A2ETL3"/>
<dbReference type="VEuPathDB" id="TrichDB:TVAGG3_0403950"/>
<organism evidence="1 2">
    <name type="scientific">Trichomonas vaginalis (strain ATCC PRA-98 / G3)</name>
    <dbReference type="NCBI Taxonomy" id="412133"/>
    <lineage>
        <taxon>Eukaryota</taxon>
        <taxon>Metamonada</taxon>
        <taxon>Parabasalia</taxon>
        <taxon>Trichomonadida</taxon>
        <taxon>Trichomonadidae</taxon>
        <taxon>Trichomonas</taxon>
    </lineage>
</organism>
<evidence type="ECO:0008006" key="3">
    <source>
        <dbReference type="Google" id="ProtNLM"/>
    </source>
</evidence>